<evidence type="ECO:0000256" key="10">
    <source>
        <dbReference type="SAM" id="Coils"/>
    </source>
</evidence>
<evidence type="ECO:0000256" key="1">
    <source>
        <dbReference type="ARBA" id="ARBA00003618"/>
    </source>
</evidence>
<keyword evidence="10" id="KW-0175">Coiled coil</keyword>
<feature type="domain" description="RecF/RecN/SMC N-terminal" evidence="11">
    <location>
        <begin position="1"/>
        <end position="507"/>
    </location>
</feature>
<dbReference type="NCBIfam" id="TIGR00634">
    <property type="entry name" value="recN"/>
    <property type="match status" value="1"/>
</dbReference>
<organism evidence="12 13">
    <name type="scientific">Eupransor demetentiae</name>
    <dbReference type="NCBI Taxonomy" id="3109584"/>
    <lineage>
        <taxon>Bacteria</taxon>
        <taxon>Bacillati</taxon>
        <taxon>Bacillota</taxon>
        <taxon>Bacilli</taxon>
        <taxon>Lactobacillales</taxon>
        <taxon>Lactobacillaceae</taxon>
        <taxon>Eupransor</taxon>
    </lineage>
</organism>
<evidence type="ECO:0000259" key="11">
    <source>
        <dbReference type="Pfam" id="PF02463"/>
    </source>
</evidence>
<keyword evidence="6" id="KW-0067">ATP-binding</keyword>
<comment type="caution">
    <text evidence="12">The sequence shown here is derived from an EMBL/GenBank/DDBJ whole genome shotgun (WGS) entry which is preliminary data.</text>
</comment>
<accession>A0ABM9N3B7</accession>
<dbReference type="Pfam" id="PF02463">
    <property type="entry name" value="SMC_N"/>
    <property type="match status" value="1"/>
</dbReference>
<evidence type="ECO:0000313" key="13">
    <source>
        <dbReference type="Proteomes" id="UP001314241"/>
    </source>
</evidence>
<dbReference type="PIRSF" id="PIRSF003128">
    <property type="entry name" value="RecN"/>
    <property type="match status" value="1"/>
</dbReference>
<comment type="function">
    <text evidence="1 9">May be involved in recombinational repair of damaged DNA.</text>
</comment>
<evidence type="ECO:0000256" key="5">
    <source>
        <dbReference type="ARBA" id="ARBA00022763"/>
    </source>
</evidence>
<keyword evidence="7 9" id="KW-0234">DNA repair</keyword>
<dbReference type="Proteomes" id="UP001314241">
    <property type="component" value="Unassembled WGS sequence"/>
</dbReference>
<dbReference type="PANTHER" id="PTHR11059">
    <property type="entry name" value="DNA REPAIR PROTEIN RECN"/>
    <property type="match status" value="1"/>
</dbReference>
<dbReference type="CDD" id="cd03241">
    <property type="entry name" value="ABC_RecN"/>
    <property type="match status" value="2"/>
</dbReference>
<name>A0ABM9N3B7_9LACO</name>
<dbReference type="InterPro" id="IPR027417">
    <property type="entry name" value="P-loop_NTPase"/>
</dbReference>
<proteinExistence type="inferred from homology"/>
<evidence type="ECO:0000256" key="7">
    <source>
        <dbReference type="ARBA" id="ARBA00023204"/>
    </source>
</evidence>
<gene>
    <name evidence="12" type="ORF">R54876_GBNLAHCA_00195</name>
</gene>
<evidence type="ECO:0000256" key="3">
    <source>
        <dbReference type="ARBA" id="ARBA00021315"/>
    </source>
</evidence>
<comment type="similarity">
    <text evidence="2 9">Belongs to the RecN family.</text>
</comment>
<protein>
    <recommendedName>
        <fullName evidence="3 9">DNA repair protein RecN</fullName>
    </recommendedName>
    <alternativeName>
        <fullName evidence="8 9">Recombination protein N</fullName>
    </alternativeName>
</protein>
<keyword evidence="4" id="KW-0547">Nucleotide-binding</keyword>
<dbReference type="InterPro" id="IPR004604">
    <property type="entry name" value="DNA_recomb/repair_RecN"/>
</dbReference>
<reference evidence="12 13" key="1">
    <citation type="submission" date="2024-01" db="EMBL/GenBank/DDBJ databases">
        <authorList>
            <person name="Botero Cardona J."/>
        </authorList>
    </citation>
    <scope>NUCLEOTIDE SEQUENCE [LARGE SCALE GENOMIC DNA]</scope>
    <source>
        <strain evidence="12 13">LMG 33000</strain>
    </source>
</reference>
<dbReference type="EMBL" id="CAWVOH010000001">
    <property type="protein sequence ID" value="CAK8053638.1"/>
    <property type="molecule type" value="Genomic_DNA"/>
</dbReference>
<evidence type="ECO:0000256" key="6">
    <source>
        <dbReference type="ARBA" id="ARBA00022840"/>
    </source>
</evidence>
<dbReference type="InterPro" id="IPR003395">
    <property type="entry name" value="RecF/RecN/SMC_N"/>
</dbReference>
<dbReference type="Gene3D" id="3.40.50.300">
    <property type="entry name" value="P-loop containing nucleotide triphosphate hydrolases"/>
    <property type="match status" value="2"/>
</dbReference>
<dbReference type="PANTHER" id="PTHR11059:SF0">
    <property type="entry name" value="DNA REPAIR PROTEIN RECN"/>
    <property type="match status" value="1"/>
</dbReference>
<sequence length="556" mass="61793">MLENLIIENFAIIDQVDLTFEEGMSVLTGETGAGKSIIIDALAMLAGARANSTMIRRGAEKATLQAVFSYQADGELAHFLAEEDLLGDDHEVIIYREFNQKGRNNIRVNGTLVNLKTLSTLGTYLVDIQGQHDTQLLLNDQKHLPLLDSFAGQALTKVKQAYQGLYQDFRKVTQQIKSLESNQAEISQRLDLLKFQQEELATANLQAGEEDELLAQRNRLQNFKKISDSLESADRALNGEVGDGVLDRLAEIRQNLQEAASYDEAYQNLSQTISDAYYSAQEASRDLDERLSSLSFDEQELIKIDDRLQEIHRLERKYGATVDDVLAFQAKVEKDLSSMGADDLDLTQLEAKRQTLRAEIAKQADALHAVRAKAAEALEKDVNQQLADLLMPEARFEVRFERIEGYLPTGNDRIAFYVQTNRGEGMAPLVKIPSGGEAARLMLALKTVFIHQQEVATVVFDEIDTGVSGRVARAIALKMKAIAQKVQVLAITHLPQVAAAADHHYFIEKSIHDDRTVTSVQALDEAGRLDALARMLSGNEITEAALANARELRKNQ</sequence>
<evidence type="ECO:0000256" key="8">
    <source>
        <dbReference type="ARBA" id="ARBA00033408"/>
    </source>
</evidence>
<dbReference type="SUPFAM" id="SSF52540">
    <property type="entry name" value="P-loop containing nucleoside triphosphate hydrolases"/>
    <property type="match status" value="2"/>
</dbReference>
<feature type="coiled-coil region" evidence="10">
    <location>
        <begin position="162"/>
        <end position="189"/>
    </location>
</feature>
<evidence type="ECO:0000256" key="4">
    <source>
        <dbReference type="ARBA" id="ARBA00022741"/>
    </source>
</evidence>
<keyword evidence="5 9" id="KW-0227">DNA damage</keyword>
<evidence type="ECO:0000256" key="2">
    <source>
        <dbReference type="ARBA" id="ARBA00009441"/>
    </source>
</evidence>
<dbReference type="RefSeq" id="WP_349641196.1">
    <property type="nucleotide sequence ID" value="NZ_CAWVOH010000001.1"/>
</dbReference>
<evidence type="ECO:0000256" key="9">
    <source>
        <dbReference type="PIRNR" id="PIRNR003128"/>
    </source>
</evidence>
<evidence type="ECO:0000313" key="12">
    <source>
        <dbReference type="EMBL" id="CAK8053638.1"/>
    </source>
</evidence>
<keyword evidence="13" id="KW-1185">Reference proteome</keyword>